<dbReference type="Proteomes" id="UP001172159">
    <property type="component" value="Unassembled WGS sequence"/>
</dbReference>
<protein>
    <submittedName>
        <fullName evidence="1">Uncharacterized protein</fullName>
    </submittedName>
</protein>
<name>A0AA40EXH8_9PEZI</name>
<keyword evidence="2" id="KW-1185">Reference proteome</keyword>
<evidence type="ECO:0000313" key="1">
    <source>
        <dbReference type="EMBL" id="KAK0747326.1"/>
    </source>
</evidence>
<gene>
    <name evidence="1" type="ORF">B0T21DRAFT_405962</name>
</gene>
<comment type="caution">
    <text evidence="1">The sequence shown here is derived from an EMBL/GenBank/DDBJ whole genome shotgun (WGS) entry which is preliminary data.</text>
</comment>
<accession>A0AA40EXH8</accession>
<dbReference type="EMBL" id="JAUKTV010000001">
    <property type="protein sequence ID" value="KAK0747326.1"/>
    <property type="molecule type" value="Genomic_DNA"/>
</dbReference>
<proteinExistence type="predicted"/>
<reference evidence="1" key="1">
    <citation type="submission" date="2023-06" db="EMBL/GenBank/DDBJ databases">
        <title>Genome-scale phylogeny and comparative genomics of the fungal order Sordariales.</title>
        <authorList>
            <consortium name="Lawrence Berkeley National Laboratory"/>
            <person name="Hensen N."/>
            <person name="Bonometti L."/>
            <person name="Westerberg I."/>
            <person name="Brannstrom I.O."/>
            <person name="Guillou S."/>
            <person name="Cros-Aarteil S."/>
            <person name="Calhoun S."/>
            <person name="Haridas S."/>
            <person name="Kuo A."/>
            <person name="Mondo S."/>
            <person name="Pangilinan J."/>
            <person name="Riley R."/>
            <person name="Labutti K."/>
            <person name="Andreopoulos B."/>
            <person name="Lipzen A."/>
            <person name="Chen C."/>
            <person name="Yanf M."/>
            <person name="Daum C."/>
            <person name="Ng V."/>
            <person name="Clum A."/>
            <person name="Steindorff A."/>
            <person name="Ohm R."/>
            <person name="Martin F."/>
            <person name="Silar P."/>
            <person name="Natvig D."/>
            <person name="Lalanne C."/>
            <person name="Gautier V."/>
            <person name="Ament-Velasquez S.L."/>
            <person name="Kruys A."/>
            <person name="Hutchinson M.I."/>
            <person name="Powell A.J."/>
            <person name="Barry K."/>
            <person name="Miller A.N."/>
            <person name="Grigoriev I.V."/>
            <person name="Debuchy R."/>
            <person name="Gladieux P."/>
            <person name="Thoren M.H."/>
            <person name="Johannesson H."/>
        </authorList>
    </citation>
    <scope>NUCLEOTIDE SEQUENCE</scope>
    <source>
        <strain evidence="1">CBS 540.89</strain>
    </source>
</reference>
<dbReference type="AlphaFoldDB" id="A0AA40EXH8"/>
<sequence length="201" mass="23649">MSPTMDIEPEPLLDMDDDQPRSVLTLPDRNEFPAEFVFRLHRNDARDAATGFLGFIIIRTPNFHKLIERGFILEEDYILSERSRIYNDGDFVPDKWDERAKSAHHSLVCRRVWPIKHLAYRYSGEIRLYSDKEDRLAVTDIFSGDVWTWAAVAEVNGYFDKDEGGKIYNYVADWVRQPFDGRERRSWCLIPEVMVSDPDER</sequence>
<organism evidence="1 2">
    <name type="scientific">Apiosordaria backusii</name>
    <dbReference type="NCBI Taxonomy" id="314023"/>
    <lineage>
        <taxon>Eukaryota</taxon>
        <taxon>Fungi</taxon>
        <taxon>Dikarya</taxon>
        <taxon>Ascomycota</taxon>
        <taxon>Pezizomycotina</taxon>
        <taxon>Sordariomycetes</taxon>
        <taxon>Sordariomycetidae</taxon>
        <taxon>Sordariales</taxon>
        <taxon>Lasiosphaeriaceae</taxon>
        <taxon>Apiosordaria</taxon>
    </lineage>
</organism>
<evidence type="ECO:0000313" key="2">
    <source>
        <dbReference type="Proteomes" id="UP001172159"/>
    </source>
</evidence>